<name>A0A158AFR8_9BURK</name>
<reference evidence="1" key="1">
    <citation type="submission" date="2016-01" db="EMBL/GenBank/DDBJ databases">
        <authorList>
            <person name="Peeters C."/>
        </authorList>
    </citation>
    <scope>NUCLEOTIDE SEQUENCE</scope>
    <source>
        <strain evidence="1">LMG 29322</strain>
    </source>
</reference>
<sequence length="680" mass="75787">MKDFSVGESEARRDANGGRLPLVYKLSSGVRRIATLSALLDDFQLHGRPPGRPAAGAGVLAWGRRPSAIAAQRYARRHGLALYHIEDGFLRSVGLGKDDPPLAIVFDDIGLYFDASKPSRLELLVGRPLHKAQVVRTRALITAWREGRVSKYNHTRDLDKPLPSDCVLVVDQTRGDASISCGLADAASFRRMLDTALREHPESTILLKVHPDVVSGRKQGHFDLGAVRAMPRVQVLADNAHPASVLSSVRAVYAVTSQLGFEALMWGVPVRVFGMPFYAGWGLTADELAAPQRRGVATLEQLVHATLVDYCRYVDPETGRRCEVETVLAWLALQRRMRQRFPAGIDALGFSGWKKDYVRQFFDGNEVRFRWRMPRTGGGAVATWGAKLDHRLARSLPMARGVIRVEDGFVRSVGLGADLTRPLSWVQDDLGIYYDATRPSRLEELLAKTTFASDLIERAAELRRVICGAGITKYNLAGQRRWVRPQGRHVILVPGQVETDASIRYGSSGIRANMDLLRAVRAANPEAYLLYKPHPDVVAGLRKVGQGEDDAAQWCDEVIGSVPFHHLLDNVDEVHVLTSLSGFEALLRGVRVVTYGQPFYAGWGVTQDFGLTESLRHRRARVLELDELVAGALILYPTYVSRITGRFTTPERALQEVIEWRATPQIPRWRHWIARIFREA</sequence>
<keyword evidence="2" id="KW-1185">Reference proteome</keyword>
<comment type="caution">
    <text evidence="1">The sequence shown here is derived from an EMBL/GenBank/DDBJ whole genome shotgun (WGS) entry which is preliminary data.</text>
</comment>
<dbReference type="RefSeq" id="WP_082862341.1">
    <property type="nucleotide sequence ID" value="NZ_FCOA02000005.1"/>
</dbReference>
<gene>
    <name evidence="1" type="ORF">AWB79_02307</name>
</gene>
<dbReference type="STRING" id="1777140.AWB79_02307"/>
<dbReference type="GO" id="GO:0015774">
    <property type="term" value="P:polysaccharide transport"/>
    <property type="evidence" value="ECO:0007669"/>
    <property type="project" value="InterPro"/>
</dbReference>
<dbReference type="InterPro" id="IPR007833">
    <property type="entry name" value="Capsule_polysaccharide_synth"/>
</dbReference>
<dbReference type="AlphaFoldDB" id="A0A158AFR8"/>
<protein>
    <submittedName>
        <fullName evidence="1">Capsule polysaccharide biosynthesis protein</fullName>
    </submittedName>
</protein>
<dbReference type="Proteomes" id="UP000054851">
    <property type="component" value="Unassembled WGS sequence"/>
</dbReference>
<dbReference type="EMBL" id="FCOA02000005">
    <property type="protein sequence ID" value="SAK56476.1"/>
    <property type="molecule type" value="Genomic_DNA"/>
</dbReference>
<evidence type="ECO:0000313" key="1">
    <source>
        <dbReference type="EMBL" id="SAK56476.1"/>
    </source>
</evidence>
<organism evidence="1 2">
    <name type="scientific">Caballeronia hypogeia</name>
    <dbReference type="NCBI Taxonomy" id="1777140"/>
    <lineage>
        <taxon>Bacteria</taxon>
        <taxon>Pseudomonadati</taxon>
        <taxon>Pseudomonadota</taxon>
        <taxon>Betaproteobacteria</taxon>
        <taxon>Burkholderiales</taxon>
        <taxon>Burkholderiaceae</taxon>
        <taxon>Caballeronia</taxon>
    </lineage>
</organism>
<proteinExistence type="predicted"/>
<evidence type="ECO:0000313" key="2">
    <source>
        <dbReference type="Proteomes" id="UP000054851"/>
    </source>
</evidence>
<dbReference type="CDD" id="cd16439">
    <property type="entry name" value="beta_Kdo_transferase_KpsC_2"/>
    <property type="match status" value="1"/>
</dbReference>
<dbReference type="OrthoDB" id="543755at2"/>
<dbReference type="CDD" id="cd16440">
    <property type="entry name" value="beta_Kdo_transferase_KpsC_1"/>
    <property type="match status" value="1"/>
</dbReference>
<accession>A0A158AFR8</accession>
<dbReference type="GO" id="GO:0000271">
    <property type="term" value="P:polysaccharide biosynthetic process"/>
    <property type="evidence" value="ECO:0007669"/>
    <property type="project" value="InterPro"/>
</dbReference>
<dbReference type="Pfam" id="PF05159">
    <property type="entry name" value="Capsule_synth"/>
    <property type="match status" value="3"/>
</dbReference>